<feature type="transmembrane region" description="Helical" evidence="1">
    <location>
        <begin position="120"/>
        <end position="140"/>
    </location>
</feature>
<proteinExistence type="predicted"/>
<evidence type="ECO:0000313" key="3">
    <source>
        <dbReference type="EMBL" id="CAD9518149.1"/>
    </source>
</evidence>
<gene>
    <name evidence="3" type="ORF">AAND1436_LOCUS40892</name>
</gene>
<reference evidence="3" key="1">
    <citation type="submission" date="2021-01" db="EMBL/GenBank/DDBJ databases">
        <authorList>
            <person name="Corre E."/>
            <person name="Pelletier E."/>
            <person name="Niang G."/>
            <person name="Scheremetjew M."/>
            <person name="Finn R."/>
            <person name="Kale V."/>
            <person name="Holt S."/>
            <person name="Cochrane G."/>
            <person name="Meng A."/>
            <person name="Brown T."/>
            <person name="Cohen L."/>
        </authorList>
    </citation>
    <scope>NUCLEOTIDE SEQUENCE</scope>
    <source>
        <strain evidence="3">CCMP2222</strain>
    </source>
</reference>
<keyword evidence="1" id="KW-0472">Membrane</keyword>
<evidence type="ECO:0000256" key="2">
    <source>
        <dbReference type="SAM" id="SignalP"/>
    </source>
</evidence>
<feature type="signal peptide" evidence="2">
    <location>
        <begin position="1"/>
        <end position="31"/>
    </location>
</feature>
<keyword evidence="1" id="KW-1133">Transmembrane helix</keyword>
<accession>A0A7S2IG14</accession>
<evidence type="ECO:0000256" key="1">
    <source>
        <dbReference type="SAM" id="Phobius"/>
    </source>
</evidence>
<feature type="chain" id="PRO_5030650365" evidence="2">
    <location>
        <begin position="32"/>
        <end position="180"/>
    </location>
</feature>
<keyword evidence="2" id="KW-0732">Signal</keyword>
<protein>
    <submittedName>
        <fullName evidence="3">Uncharacterized protein</fullName>
    </submittedName>
</protein>
<dbReference type="AlphaFoldDB" id="A0A7S2IG14"/>
<sequence>MRPGRALQVAAALPLCCLAVAVAAAASAGKAECTACTQSRGTSLLLVHQEFARKSVYQSSLQEVEEEFMGELASERSAKAALQPSGPAGSEGASAQSMLRAWRLRLLGVASDGEFPTGPWAVVGLVSIGIFSGLLLYMMWQCCCTKRKSLDLEEDLDDEQHEAWIRSNSGNAPGARSRES</sequence>
<dbReference type="EMBL" id="HBGQ01085818">
    <property type="protein sequence ID" value="CAD9518149.1"/>
    <property type="molecule type" value="Transcribed_RNA"/>
</dbReference>
<organism evidence="3">
    <name type="scientific">Alexandrium andersonii</name>
    <dbReference type="NCBI Taxonomy" id="327968"/>
    <lineage>
        <taxon>Eukaryota</taxon>
        <taxon>Sar</taxon>
        <taxon>Alveolata</taxon>
        <taxon>Dinophyceae</taxon>
        <taxon>Gonyaulacales</taxon>
        <taxon>Pyrocystaceae</taxon>
        <taxon>Alexandrium</taxon>
    </lineage>
</organism>
<name>A0A7S2IG14_9DINO</name>
<keyword evidence="1" id="KW-0812">Transmembrane</keyword>